<dbReference type="CDD" id="cd00090">
    <property type="entry name" value="HTH_ARSR"/>
    <property type="match status" value="1"/>
</dbReference>
<dbReference type="SUPFAM" id="SSF46785">
    <property type="entry name" value="Winged helix' DNA-binding domain"/>
    <property type="match status" value="1"/>
</dbReference>
<feature type="domain" description="HTH arsR-type" evidence="1">
    <location>
        <begin position="13"/>
        <end position="93"/>
    </location>
</feature>
<dbReference type="InterPro" id="IPR001845">
    <property type="entry name" value="HTH_ArsR_DNA-bd_dom"/>
</dbReference>
<dbReference type="Pfam" id="PF12840">
    <property type="entry name" value="HTH_20"/>
    <property type="match status" value="1"/>
</dbReference>
<dbReference type="Gene3D" id="1.10.10.10">
    <property type="entry name" value="Winged helix-like DNA-binding domain superfamily/Winged helix DNA-binding domain"/>
    <property type="match status" value="1"/>
</dbReference>
<protein>
    <submittedName>
        <fullName evidence="2">Helix-turn-helix protein</fullName>
    </submittedName>
</protein>
<sequence>MDQLEPKTVTDPKAWRALAHPIRVDIVQLLTEQAALRATDLAKTLGIETNSASFHLRQLARYGYVEVDDSGHGDSRERWWRSTSRHGFQFQIPDSTDGTGSSSTDLDAARTLLGIMTAQIHTRVDEWARTVLSGADHASDPSETSNHDVALLLTEEELRDFRSEQADLMHRWMALRHEPSDEGVGLLTYRHVGFGWIDRSRLQPEVDQSASDD</sequence>
<keyword evidence="3" id="KW-1185">Reference proteome</keyword>
<dbReference type="OrthoDB" id="7945987at2"/>
<dbReference type="SMART" id="SM00418">
    <property type="entry name" value="HTH_ARSR"/>
    <property type="match status" value="1"/>
</dbReference>
<gene>
    <name evidence="2" type="ORF">BKA23_0872</name>
</gene>
<dbReference type="GO" id="GO:0003700">
    <property type="term" value="F:DNA-binding transcription factor activity"/>
    <property type="evidence" value="ECO:0007669"/>
    <property type="project" value="InterPro"/>
</dbReference>
<evidence type="ECO:0000313" key="2">
    <source>
        <dbReference type="EMBL" id="TWE12076.1"/>
    </source>
</evidence>
<dbReference type="Proteomes" id="UP000318297">
    <property type="component" value="Unassembled WGS sequence"/>
</dbReference>
<accession>A0A561E8Z8</accession>
<dbReference type="InterPro" id="IPR036388">
    <property type="entry name" value="WH-like_DNA-bd_sf"/>
</dbReference>
<evidence type="ECO:0000313" key="3">
    <source>
        <dbReference type="Proteomes" id="UP000318297"/>
    </source>
</evidence>
<reference evidence="2 3" key="1">
    <citation type="submission" date="2019-06" db="EMBL/GenBank/DDBJ databases">
        <title>Sequencing the genomes of 1000 actinobacteria strains.</title>
        <authorList>
            <person name="Klenk H.-P."/>
        </authorList>
    </citation>
    <scope>NUCLEOTIDE SEQUENCE [LARGE SCALE GENOMIC DNA]</scope>
    <source>
        <strain evidence="2 3">DSM 19560</strain>
    </source>
</reference>
<comment type="caution">
    <text evidence="2">The sequence shown here is derived from an EMBL/GenBank/DDBJ whole genome shotgun (WGS) entry which is preliminary data.</text>
</comment>
<evidence type="ECO:0000259" key="1">
    <source>
        <dbReference type="SMART" id="SM00418"/>
    </source>
</evidence>
<dbReference type="EMBL" id="VIVQ01000001">
    <property type="protein sequence ID" value="TWE12076.1"/>
    <property type="molecule type" value="Genomic_DNA"/>
</dbReference>
<organism evidence="2 3">
    <name type="scientific">Rudaeicoccus suwonensis</name>
    <dbReference type="NCBI Taxonomy" id="657409"/>
    <lineage>
        <taxon>Bacteria</taxon>
        <taxon>Bacillati</taxon>
        <taxon>Actinomycetota</taxon>
        <taxon>Actinomycetes</taxon>
        <taxon>Micrococcales</taxon>
        <taxon>Dermacoccaceae</taxon>
        <taxon>Rudaeicoccus</taxon>
    </lineage>
</organism>
<dbReference type="InterPro" id="IPR011991">
    <property type="entry name" value="ArsR-like_HTH"/>
</dbReference>
<name>A0A561E8Z8_9MICO</name>
<dbReference type="InterPro" id="IPR036390">
    <property type="entry name" value="WH_DNA-bd_sf"/>
</dbReference>
<proteinExistence type="predicted"/>
<dbReference type="RefSeq" id="WP_145225795.1">
    <property type="nucleotide sequence ID" value="NZ_VIVQ01000001.1"/>
</dbReference>
<dbReference type="AlphaFoldDB" id="A0A561E8Z8"/>